<dbReference type="Gene3D" id="2.60.470.10">
    <property type="entry name" value="Acid-sensing ion channels like domains"/>
    <property type="match status" value="1"/>
</dbReference>
<keyword evidence="3 12" id="KW-0813">Transport</keyword>
<sequence length="414" mass="47673">MGVIQEYMQYPVIYTYEYKTVDTLEFPDVTICNVNPLLKSKACRNDSLLYRSVKIDNLGEEVTLNAFCPDENSRWMCDRICGDNEQVKQPNEEDLNIRAQLAQWIKETIAAGEMGDAIITDLGHKVGSMVQKCSYASNDDCTTNTGLRFTETVSQLYGSCFCFHCHRRNHTKKFQKLSEEDRAEHERTKREWDKYYEYGTLSSPLSGLVIQLNTEIDEYLPTSNEVGFVVMIHEHNKDYSICHDSVYILPGYTTYIGLNLMTTFNLGPPYQDSCRDVWPQPLKEGTLEGAVKVIDPFVETQQYSRPMCLEYCKIEYLLFKCKCVQNDPTVKINPELTENYKYCKSAKKNECTKKVLYKKTNMVWEARCDCRRECETRRYDTDVSVAGLVAEENTGLGCGYHSHGRGQIHSKTSK</sequence>
<keyword evidence="7" id="KW-0915">Sodium</keyword>
<reference evidence="13" key="1">
    <citation type="submission" date="2021-01" db="UniProtKB">
        <authorList>
            <consortium name="EnsemblMetazoa"/>
        </authorList>
    </citation>
    <scope>IDENTIFICATION</scope>
</reference>
<evidence type="ECO:0000256" key="2">
    <source>
        <dbReference type="ARBA" id="ARBA00007193"/>
    </source>
</evidence>
<dbReference type="GO" id="GO:0005886">
    <property type="term" value="C:plasma membrane"/>
    <property type="evidence" value="ECO:0007669"/>
    <property type="project" value="TreeGrafter"/>
</dbReference>
<evidence type="ECO:0000256" key="4">
    <source>
        <dbReference type="ARBA" id="ARBA00022461"/>
    </source>
</evidence>
<keyword evidence="10 12" id="KW-0739">Sodium transport</keyword>
<evidence type="ECO:0000256" key="1">
    <source>
        <dbReference type="ARBA" id="ARBA00004141"/>
    </source>
</evidence>
<keyword evidence="8 12" id="KW-0406">Ion transport</keyword>
<evidence type="ECO:0000256" key="12">
    <source>
        <dbReference type="RuleBase" id="RU000679"/>
    </source>
</evidence>
<dbReference type="RefSeq" id="XP_022655371.1">
    <property type="nucleotide sequence ID" value="XM_022799636.1"/>
</dbReference>
<dbReference type="EnsemblMetazoa" id="XM_022799636">
    <property type="protein sequence ID" value="XP_022655371"/>
    <property type="gene ID" value="LOC111247984"/>
</dbReference>
<keyword evidence="5 12" id="KW-0812">Transmembrane</keyword>
<evidence type="ECO:0000313" key="13">
    <source>
        <dbReference type="EnsemblMetazoa" id="XP_022655371"/>
    </source>
</evidence>
<dbReference type="PANTHER" id="PTHR11690">
    <property type="entry name" value="AMILORIDE-SENSITIVE SODIUM CHANNEL-RELATED"/>
    <property type="match status" value="1"/>
</dbReference>
<comment type="subcellular location">
    <subcellularLocation>
        <location evidence="1">Membrane</location>
        <topology evidence="1">Multi-pass membrane protein</topology>
    </subcellularLocation>
</comment>
<evidence type="ECO:0000256" key="3">
    <source>
        <dbReference type="ARBA" id="ARBA00022448"/>
    </source>
</evidence>
<dbReference type="GeneID" id="111247984"/>
<dbReference type="PANTHER" id="PTHR11690:SF248">
    <property type="entry name" value="PICKPOCKET 17, ISOFORM A"/>
    <property type="match status" value="1"/>
</dbReference>
<dbReference type="PRINTS" id="PR01078">
    <property type="entry name" value="AMINACHANNEL"/>
</dbReference>
<keyword evidence="9" id="KW-0472">Membrane</keyword>
<evidence type="ECO:0000256" key="11">
    <source>
        <dbReference type="ARBA" id="ARBA00023303"/>
    </source>
</evidence>
<evidence type="ECO:0000256" key="9">
    <source>
        <dbReference type="ARBA" id="ARBA00023136"/>
    </source>
</evidence>
<evidence type="ECO:0000256" key="10">
    <source>
        <dbReference type="ARBA" id="ARBA00023201"/>
    </source>
</evidence>
<dbReference type="InterPro" id="IPR001873">
    <property type="entry name" value="ENaC"/>
</dbReference>
<name>A0A7M7JTC5_VARDE</name>
<keyword evidence="11 12" id="KW-0407">Ion channel</keyword>
<keyword evidence="14" id="KW-1185">Reference proteome</keyword>
<accession>A0A7M7JTC5</accession>
<evidence type="ECO:0000256" key="8">
    <source>
        <dbReference type="ARBA" id="ARBA00023065"/>
    </source>
</evidence>
<evidence type="ECO:0000256" key="6">
    <source>
        <dbReference type="ARBA" id="ARBA00022989"/>
    </source>
</evidence>
<keyword evidence="4 12" id="KW-0894">Sodium channel</keyword>
<dbReference type="Proteomes" id="UP000594260">
    <property type="component" value="Unplaced"/>
</dbReference>
<evidence type="ECO:0000256" key="5">
    <source>
        <dbReference type="ARBA" id="ARBA00022692"/>
    </source>
</evidence>
<organism evidence="13 14">
    <name type="scientific">Varroa destructor</name>
    <name type="common">Honeybee mite</name>
    <dbReference type="NCBI Taxonomy" id="109461"/>
    <lineage>
        <taxon>Eukaryota</taxon>
        <taxon>Metazoa</taxon>
        <taxon>Ecdysozoa</taxon>
        <taxon>Arthropoda</taxon>
        <taxon>Chelicerata</taxon>
        <taxon>Arachnida</taxon>
        <taxon>Acari</taxon>
        <taxon>Parasitiformes</taxon>
        <taxon>Mesostigmata</taxon>
        <taxon>Gamasina</taxon>
        <taxon>Dermanyssoidea</taxon>
        <taxon>Varroidae</taxon>
        <taxon>Varroa</taxon>
    </lineage>
</organism>
<protein>
    <submittedName>
        <fullName evidence="13">Uncharacterized protein</fullName>
    </submittedName>
</protein>
<proteinExistence type="inferred from homology"/>
<dbReference type="AlphaFoldDB" id="A0A7M7JTC5"/>
<dbReference type="GO" id="GO:0015280">
    <property type="term" value="F:ligand-gated sodium channel activity"/>
    <property type="evidence" value="ECO:0007669"/>
    <property type="project" value="TreeGrafter"/>
</dbReference>
<comment type="similarity">
    <text evidence="2 12">Belongs to the amiloride-sensitive sodium channel (TC 1.A.6) family.</text>
</comment>
<dbReference type="Pfam" id="PF00858">
    <property type="entry name" value="ASC"/>
    <property type="match status" value="1"/>
</dbReference>
<evidence type="ECO:0000256" key="7">
    <source>
        <dbReference type="ARBA" id="ARBA00023053"/>
    </source>
</evidence>
<keyword evidence="6" id="KW-1133">Transmembrane helix</keyword>
<evidence type="ECO:0000313" key="14">
    <source>
        <dbReference type="Proteomes" id="UP000594260"/>
    </source>
</evidence>